<keyword evidence="6 10" id="KW-0067">ATP-binding</keyword>
<comment type="cofactor">
    <cofactor evidence="10">
        <name>Zn(2+)</name>
        <dbReference type="ChEBI" id="CHEBI:29105"/>
    </cofactor>
    <text evidence="10">Binds 1 zinc ion per subunit.</text>
</comment>
<accession>A0A101HV72</accession>
<comment type="catalytic activity">
    <reaction evidence="9 10">
        <text>7-carboxy-7-carbaguanine + NH4(+) + 2 ATP = 7-cyano-7-carbaguanine + 2 AMP + 2 diphosphate + 2 H(+)</text>
        <dbReference type="Rhea" id="RHEA:27982"/>
        <dbReference type="ChEBI" id="CHEBI:15378"/>
        <dbReference type="ChEBI" id="CHEBI:28938"/>
        <dbReference type="ChEBI" id="CHEBI:30616"/>
        <dbReference type="ChEBI" id="CHEBI:33019"/>
        <dbReference type="ChEBI" id="CHEBI:45075"/>
        <dbReference type="ChEBI" id="CHEBI:61036"/>
        <dbReference type="ChEBI" id="CHEBI:456215"/>
        <dbReference type="EC" id="6.3.4.20"/>
    </reaction>
</comment>
<keyword evidence="10" id="KW-0671">Queuosine biosynthesis</keyword>
<feature type="binding site" evidence="10">
    <location>
        <position position="206"/>
    </location>
    <ligand>
        <name>Zn(2+)</name>
        <dbReference type="ChEBI" id="CHEBI:29105"/>
    </ligand>
</feature>
<feature type="binding site" evidence="10">
    <location>
        <position position="203"/>
    </location>
    <ligand>
        <name>Zn(2+)</name>
        <dbReference type="ChEBI" id="CHEBI:29105"/>
    </ligand>
</feature>
<feature type="binding site" evidence="10">
    <location>
        <begin position="7"/>
        <end position="17"/>
    </location>
    <ligand>
        <name>ATP</name>
        <dbReference type="ChEBI" id="CHEBI:30616"/>
    </ligand>
</feature>
<keyword evidence="2 10" id="KW-0436">Ligase</keyword>
<dbReference type="HAMAP" id="MF_01633">
    <property type="entry name" value="QueC"/>
    <property type="match status" value="1"/>
</dbReference>
<dbReference type="GO" id="GO:0008616">
    <property type="term" value="P:tRNA queuosine(34) biosynthetic process"/>
    <property type="evidence" value="ECO:0007669"/>
    <property type="project" value="UniProtKB-UniRule"/>
</dbReference>
<dbReference type="PANTHER" id="PTHR42914:SF1">
    <property type="entry name" value="7-CYANO-7-DEAZAGUANINE SYNTHASE"/>
    <property type="match status" value="1"/>
</dbReference>
<dbReference type="Pfam" id="PF06508">
    <property type="entry name" value="QueC"/>
    <property type="match status" value="1"/>
</dbReference>
<evidence type="ECO:0000256" key="7">
    <source>
        <dbReference type="ARBA" id="ARBA00037993"/>
    </source>
</evidence>
<proteinExistence type="inferred from homology"/>
<organism evidence="11 12">
    <name type="scientific">Pelotomaculum thermopropionicum</name>
    <dbReference type="NCBI Taxonomy" id="110500"/>
    <lineage>
        <taxon>Bacteria</taxon>
        <taxon>Bacillati</taxon>
        <taxon>Bacillota</taxon>
        <taxon>Clostridia</taxon>
        <taxon>Eubacteriales</taxon>
        <taxon>Desulfotomaculaceae</taxon>
        <taxon>Pelotomaculum</taxon>
    </lineage>
</organism>
<dbReference type="InterPro" id="IPR018317">
    <property type="entry name" value="QueC"/>
</dbReference>
<dbReference type="PANTHER" id="PTHR42914">
    <property type="entry name" value="7-CYANO-7-DEAZAGUANINE SYNTHASE"/>
    <property type="match status" value="1"/>
</dbReference>
<keyword evidence="4 10" id="KW-0547">Nucleotide-binding</keyword>
<feature type="binding site" evidence="10">
    <location>
        <position position="192"/>
    </location>
    <ligand>
        <name>Zn(2+)</name>
        <dbReference type="ChEBI" id="CHEBI:29105"/>
    </ligand>
</feature>
<reference evidence="12" key="1">
    <citation type="journal article" date="2015" name="MBio">
        <title>Genome-Resolved Metagenomic Analysis Reveals Roles for Candidate Phyla and Other Microbial Community Members in Biogeochemical Transformations in Oil Reservoirs.</title>
        <authorList>
            <person name="Hu P."/>
            <person name="Tom L."/>
            <person name="Singh A."/>
            <person name="Thomas B.C."/>
            <person name="Baker B.J."/>
            <person name="Piceno Y.M."/>
            <person name="Andersen G.L."/>
            <person name="Banfield J.F."/>
        </authorList>
    </citation>
    <scope>NUCLEOTIDE SEQUENCE [LARGE SCALE GENOMIC DNA]</scope>
</reference>
<comment type="function">
    <text evidence="10">Catalyzes the ATP-dependent conversion of 7-carboxy-7-deazaguanine (CDG) to 7-cyano-7-deazaguanine (preQ(0)).</text>
</comment>
<feature type="binding site" evidence="10">
    <location>
        <position position="200"/>
    </location>
    <ligand>
        <name>Zn(2+)</name>
        <dbReference type="ChEBI" id="CHEBI:29105"/>
    </ligand>
</feature>
<dbReference type="GO" id="GO:0008270">
    <property type="term" value="F:zinc ion binding"/>
    <property type="evidence" value="ECO:0007669"/>
    <property type="project" value="UniProtKB-UniRule"/>
</dbReference>
<name>A0A101HV72_9FIRM</name>
<dbReference type="PIRSF" id="PIRSF006293">
    <property type="entry name" value="ExsB"/>
    <property type="match status" value="1"/>
</dbReference>
<protein>
    <recommendedName>
        <fullName evidence="8 10">7-cyano-7-deazaguanine synthase</fullName>
        <ecNumber evidence="8 10">6.3.4.20</ecNumber>
    </recommendedName>
    <alternativeName>
        <fullName evidence="10">7-cyano-7-carbaguanine synthase</fullName>
    </alternativeName>
    <alternativeName>
        <fullName evidence="10">PreQ(0) synthase</fullName>
    </alternativeName>
    <alternativeName>
        <fullName evidence="10">Queuosine biosynthesis protein QueC</fullName>
    </alternativeName>
</protein>
<comment type="subunit">
    <text evidence="10">Homodimer.</text>
</comment>
<evidence type="ECO:0000256" key="2">
    <source>
        <dbReference type="ARBA" id="ARBA00022598"/>
    </source>
</evidence>
<evidence type="ECO:0000256" key="5">
    <source>
        <dbReference type="ARBA" id="ARBA00022833"/>
    </source>
</evidence>
<dbReference type="UniPathway" id="UPA00391"/>
<comment type="caution">
    <text evidence="11">The sequence shown here is derived from an EMBL/GenBank/DDBJ whole genome shotgun (WGS) entry which is preliminary data.</text>
</comment>
<evidence type="ECO:0000313" key="11">
    <source>
        <dbReference type="EMBL" id="KUK83942.1"/>
    </source>
</evidence>
<dbReference type="Proteomes" id="UP000054705">
    <property type="component" value="Unassembled WGS sequence"/>
</dbReference>
<evidence type="ECO:0000256" key="6">
    <source>
        <dbReference type="ARBA" id="ARBA00022840"/>
    </source>
</evidence>
<evidence type="ECO:0000256" key="10">
    <source>
        <dbReference type="HAMAP-Rule" id="MF_01633"/>
    </source>
</evidence>
<comment type="similarity">
    <text evidence="7 10">Belongs to the QueC family.</text>
</comment>
<dbReference type="SUPFAM" id="SSF52402">
    <property type="entry name" value="Adenine nucleotide alpha hydrolases-like"/>
    <property type="match status" value="1"/>
</dbReference>
<dbReference type="AlphaFoldDB" id="A0A101HV72"/>
<dbReference type="Gene3D" id="3.40.50.620">
    <property type="entry name" value="HUPs"/>
    <property type="match status" value="1"/>
</dbReference>
<dbReference type="EMBL" id="LGGS01000010">
    <property type="protein sequence ID" value="KUK83942.1"/>
    <property type="molecule type" value="Genomic_DNA"/>
</dbReference>
<dbReference type="CDD" id="cd01995">
    <property type="entry name" value="QueC-like"/>
    <property type="match status" value="1"/>
</dbReference>
<sequence length="225" mass="24874">MKSIVLLSGGLDSTVSLAFAMKDTVVSLCLTFDYGQKAAENENIAAAALAEHYRVRHKIINLPFLQELTSSSLVARDKKIPEPESNHLDDYTSATATAKSVWVPNRNGIFINIASSLAEALQCSFVITGFNREEAVTFPDNSAEFVSAANRALSYSTLNRVKVISYTQRLSKVEIIKLGMRLRVPFHLIWCCYQGETKMCGRCESCLRLLQAANKAGLDLQKLFS</sequence>
<dbReference type="NCBIfam" id="TIGR00364">
    <property type="entry name" value="7-cyano-7-deazaguanine synthase QueC"/>
    <property type="match status" value="1"/>
</dbReference>
<evidence type="ECO:0000313" key="12">
    <source>
        <dbReference type="Proteomes" id="UP000054705"/>
    </source>
</evidence>
<dbReference type="EC" id="6.3.4.20" evidence="8 10"/>
<keyword evidence="3 10" id="KW-0479">Metal-binding</keyword>
<dbReference type="PATRIC" id="fig|110500.4.peg.307"/>
<comment type="pathway">
    <text evidence="1 10">Purine metabolism; 7-cyano-7-deazaguanine biosynthesis.</text>
</comment>
<evidence type="ECO:0000256" key="4">
    <source>
        <dbReference type="ARBA" id="ARBA00022741"/>
    </source>
</evidence>
<dbReference type="GO" id="GO:0005524">
    <property type="term" value="F:ATP binding"/>
    <property type="evidence" value="ECO:0007669"/>
    <property type="project" value="UniProtKB-UniRule"/>
</dbReference>
<keyword evidence="5 10" id="KW-0862">Zinc</keyword>
<dbReference type="InterPro" id="IPR014729">
    <property type="entry name" value="Rossmann-like_a/b/a_fold"/>
</dbReference>
<gene>
    <name evidence="10" type="primary">queC</name>
    <name evidence="11" type="ORF">XD97_0067</name>
</gene>
<evidence type="ECO:0000256" key="8">
    <source>
        <dbReference type="ARBA" id="ARBA00039149"/>
    </source>
</evidence>
<evidence type="ECO:0000256" key="9">
    <source>
        <dbReference type="ARBA" id="ARBA00047890"/>
    </source>
</evidence>
<evidence type="ECO:0000256" key="3">
    <source>
        <dbReference type="ARBA" id="ARBA00022723"/>
    </source>
</evidence>
<dbReference type="GO" id="GO:0016879">
    <property type="term" value="F:ligase activity, forming carbon-nitrogen bonds"/>
    <property type="evidence" value="ECO:0007669"/>
    <property type="project" value="UniProtKB-UniRule"/>
</dbReference>
<evidence type="ECO:0000256" key="1">
    <source>
        <dbReference type="ARBA" id="ARBA00005061"/>
    </source>
</evidence>